<evidence type="ECO:0000313" key="1">
    <source>
        <dbReference type="EMBL" id="MBC3795236.1"/>
    </source>
</evidence>
<dbReference type="PANTHER" id="PTHR30565">
    <property type="entry name" value="PROTEIN YCIF"/>
    <property type="match status" value="1"/>
</dbReference>
<dbReference type="EMBL" id="VFIA01000096">
    <property type="protein sequence ID" value="MBC3795236.1"/>
    <property type="molecule type" value="Genomic_DNA"/>
</dbReference>
<protein>
    <submittedName>
        <fullName evidence="1">Ferritin-like metal-binding protein YciE</fullName>
    </submittedName>
</protein>
<reference evidence="1 2" key="1">
    <citation type="submission" date="2019-06" db="EMBL/GenBank/DDBJ databases">
        <title>Spirosoma utsteinense sp. nov. isolated from Antarctic ice-free soils.</title>
        <authorList>
            <person name="Tahon G."/>
        </authorList>
    </citation>
    <scope>NUCLEOTIDE SEQUENCE [LARGE SCALE GENOMIC DNA]</scope>
    <source>
        <strain evidence="1 2">LMG 31447</strain>
    </source>
</reference>
<dbReference type="InterPro" id="IPR010287">
    <property type="entry name" value="DUF892_YciF-like"/>
</dbReference>
<comment type="caution">
    <text evidence="1">The sequence shown here is derived from an EMBL/GenBank/DDBJ whole genome shotgun (WGS) entry which is preliminary data.</text>
</comment>
<sequence>MENKQQFTQLIKEGLSAIKTGSEIAAKSSDIIINAATNPKLKEALQKNKETAKIWVERTDRAIQETGAIGQIDNPVVDGIGKVHQNILNSGLDDYSRDLGIINAGQLALHYWIAAFGTMANYAKQAGLDETYKAMKDCADESVVADEEHTKVAEQILGGN</sequence>
<evidence type="ECO:0000313" key="2">
    <source>
        <dbReference type="Proteomes" id="UP000700732"/>
    </source>
</evidence>
<dbReference type="InterPro" id="IPR012347">
    <property type="entry name" value="Ferritin-like"/>
</dbReference>
<dbReference type="Pfam" id="PF05974">
    <property type="entry name" value="DUF892"/>
    <property type="match status" value="1"/>
</dbReference>
<gene>
    <name evidence="1" type="ORF">FH603_5771</name>
</gene>
<dbReference type="InterPro" id="IPR047114">
    <property type="entry name" value="YciF"/>
</dbReference>
<organism evidence="1 2">
    <name type="scientific">Spirosoma utsteinense</name>
    <dbReference type="NCBI Taxonomy" id="2585773"/>
    <lineage>
        <taxon>Bacteria</taxon>
        <taxon>Pseudomonadati</taxon>
        <taxon>Bacteroidota</taxon>
        <taxon>Cytophagia</taxon>
        <taxon>Cytophagales</taxon>
        <taxon>Cytophagaceae</taxon>
        <taxon>Spirosoma</taxon>
    </lineage>
</organism>
<proteinExistence type="predicted"/>
<dbReference type="RefSeq" id="WP_186742465.1">
    <property type="nucleotide sequence ID" value="NZ_VFIA01000096.1"/>
</dbReference>
<dbReference type="InterPro" id="IPR009078">
    <property type="entry name" value="Ferritin-like_SF"/>
</dbReference>
<name>A0ABR6WGG4_9BACT</name>
<keyword evidence="2" id="KW-1185">Reference proteome</keyword>
<dbReference type="SUPFAM" id="SSF47240">
    <property type="entry name" value="Ferritin-like"/>
    <property type="match status" value="1"/>
</dbReference>
<dbReference type="Gene3D" id="1.20.1260.10">
    <property type="match status" value="1"/>
</dbReference>
<dbReference type="Proteomes" id="UP000700732">
    <property type="component" value="Unassembled WGS sequence"/>
</dbReference>
<dbReference type="PANTHER" id="PTHR30565:SF9">
    <property type="entry name" value="PROTEIN YCIF"/>
    <property type="match status" value="1"/>
</dbReference>
<accession>A0ABR6WGG4</accession>